<evidence type="ECO:0000313" key="1">
    <source>
        <dbReference type="EMBL" id="ROJ29162.1"/>
    </source>
</evidence>
<comment type="caution">
    <text evidence="1">The sequence shown here is derived from an EMBL/GenBank/DDBJ whole genome shotgun (WGS) entry which is preliminary data.</text>
</comment>
<name>A0A3N0XRK5_ANAGA</name>
<reference evidence="1 2" key="1">
    <citation type="submission" date="2018-10" db="EMBL/GenBank/DDBJ databases">
        <title>Genome assembly for a Yunnan-Guizhou Plateau 3E fish, Anabarilius grahami (Regan), and its evolutionary and genetic applications.</title>
        <authorList>
            <person name="Jiang W."/>
        </authorList>
    </citation>
    <scope>NUCLEOTIDE SEQUENCE [LARGE SCALE GENOMIC DNA]</scope>
    <source>
        <strain evidence="1">AG-KIZ</strain>
        <tissue evidence="1">Muscle</tissue>
    </source>
</reference>
<dbReference type="EMBL" id="RJVU01062584">
    <property type="protein sequence ID" value="ROJ29162.1"/>
    <property type="molecule type" value="Genomic_DNA"/>
</dbReference>
<protein>
    <submittedName>
        <fullName evidence="1">Uncharacterized protein</fullName>
    </submittedName>
</protein>
<sequence>MACHRCCTLIQNIPLAKSAGNLFHQKPGQDDVMCFQYSNQSANTHLHMSTSVCFADKKITGFKKQRSPSDLLRKAPHPETNQCLKSTTNKSLAEKILRVHRSNPVVLVSGRNGLSDSGQRDSMSDFCKIYILLSSGIQRSRLEEKQAQVALRSPAAVLKTSCWVPNGAKTPRYGERDRNVRGRR</sequence>
<dbReference type="AlphaFoldDB" id="A0A3N0XRK5"/>
<gene>
    <name evidence="1" type="ORF">DPX16_13606</name>
</gene>
<evidence type="ECO:0000313" key="2">
    <source>
        <dbReference type="Proteomes" id="UP000281406"/>
    </source>
</evidence>
<dbReference type="Proteomes" id="UP000281406">
    <property type="component" value="Unassembled WGS sequence"/>
</dbReference>
<accession>A0A3N0XRK5</accession>
<proteinExistence type="predicted"/>
<keyword evidence="2" id="KW-1185">Reference proteome</keyword>
<organism evidence="1 2">
    <name type="scientific">Anabarilius grahami</name>
    <name type="common">Kanglang fish</name>
    <name type="synonym">Barilius grahami</name>
    <dbReference type="NCBI Taxonomy" id="495550"/>
    <lineage>
        <taxon>Eukaryota</taxon>
        <taxon>Metazoa</taxon>
        <taxon>Chordata</taxon>
        <taxon>Craniata</taxon>
        <taxon>Vertebrata</taxon>
        <taxon>Euteleostomi</taxon>
        <taxon>Actinopterygii</taxon>
        <taxon>Neopterygii</taxon>
        <taxon>Teleostei</taxon>
        <taxon>Ostariophysi</taxon>
        <taxon>Cypriniformes</taxon>
        <taxon>Xenocyprididae</taxon>
        <taxon>Xenocypridinae</taxon>
        <taxon>Xenocypridinae incertae sedis</taxon>
        <taxon>Anabarilius</taxon>
    </lineage>
</organism>